<protein>
    <submittedName>
        <fullName evidence="1">Uncharacterized protein</fullName>
    </submittedName>
</protein>
<organism evidence="1 2">
    <name type="scientific">Ditylenchus destructor</name>
    <dbReference type="NCBI Taxonomy" id="166010"/>
    <lineage>
        <taxon>Eukaryota</taxon>
        <taxon>Metazoa</taxon>
        <taxon>Ecdysozoa</taxon>
        <taxon>Nematoda</taxon>
        <taxon>Chromadorea</taxon>
        <taxon>Rhabditida</taxon>
        <taxon>Tylenchina</taxon>
        <taxon>Tylenchomorpha</taxon>
        <taxon>Sphaerularioidea</taxon>
        <taxon>Anguinidae</taxon>
        <taxon>Anguininae</taxon>
        <taxon>Ditylenchus</taxon>
    </lineage>
</organism>
<keyword evidence="2" id="KW-1185">Reference proteome</keyword>
<dbReference type="AlphaFoldDB" id="A0AAD4R602"/>
<evidence type="ECO:0000313" key="2">
    <source>
        <dbReference type="Proteomes" id="UP001201812"/>
    </source>
</evidence>
<accession>A0AAD4R602</accession>
<evidence type="ECO:0000313" key="1">
    <source>
        <dbReference type="EMBL" id="KAI1718308.1"/>
    </source>
</evidence>
<comment type="caution">
    <text evidence="1">The sequence shown here is derived from an EMBL/GenBank/DDBJ whole genome shotgun (WGS) entry which is preliminary data.</text>
</comment>
<name>A0AAD4R602_9BILA</name>
<gene>
    <name evidence="1" type="ORF">DdX_06729</name>
</gene>
<dbReference type="EMBL" id="JAKKPZ010000008">
    <property type="protein sequence ID" value="KAI1718308.1"/>
    <property type="molecule type" value="Genomic_DNA"/>
</dbReference>
<reference evidence="1" key="1">
    <citation type="submission" date="2022-01" db="EMBL/GenBank/DDBJ databases">
        <title>Genome Sequence Resource for Two Populations of Ditylenchus destructor, the Migratory Endoparasitic Phytonematode.</title>
        <authorList>
            <person name="Zhang H."/>
            <person name="Lin R."/>
            <person name="Xie B."/>
        </authorList>
    </citation>
    <scope>NUCLEOTIDE SEQUENCE</scope>
    <source>
        <strain evidence="1">BazhouSP</strain>
    </source>
</reference>
<sequence length="104" mass="11333">MLSLLNKRAPSSSLAGFAELAVGIAWTSLLRKFASPDFAPYSSSDDANARGTFPGSFNSDKHRRLSFFSMALQHLAPMAQFFCVLNLRLFAHLCCNGNADIMAT</sequence>
<dbReference type="Proteomes" id="UP001201812">
    <property type="component" value="Unassembled WGS sequence"/>
</dbReference>
<proteinExistence type="predicted"/>